<name>A0A1Y5TBT6_9RHOB</name>
<dbReference type="InterPro" id="IPR045516">
    <property type="entry name" value="DUF6477"/>
</dbReference>
<accession>A0A1Y5TBT6</accession>
<evidence type="ECO:0000313" key="2">
    <source>
        <dbReference type="Proteomes" id="UP000193870"/>
    </source>
</evidence>
<dbReference type="EMBL" id="FWFV01000009">
    <property type="protein sequence ID" value="SLN60399.1"/>
    <property type="molecule type" value="Genomic_DNA"/>
</dbReference>
<protein>
    <submittedName>
        <fullName evidence="1">Uncharacterized protein</fullName>
    </submittedName>
</protein>
<dbReference type="STRING" id="315423.SAMN04488020_11090"/>
<dbReference type="AlphaFoldDB" id="A0A1Y5TBT6"/>
<reference evidence="1 2" key="1">
    <citation type="submission" date="2017-03" db="EMBL/GenBank/DDBJ databases">
        <authorList>
            <person name="Afonso C.L."/>
            <person name="Miller P.J."/>
            <person name="Scott M.A."/>
            <person name="Spackman E."/>
            <person name="Goraichik I."/>
            <person name="Dimitrov K.M."/>
            <person name="Suarez D.L."/>
            <person name="Swayne D.E."/>
        </authorList>
    </citation>
    <scope>NUCLEOTIDE SEQUENCE [LARGE SCALE GENOMIC DNA]</scope>
    <source>
        <strain evidence="1 2">CECT 7066</strain>
    </source>
</reference>
<proteinExistence type="predicted"/>
<gene>
    <name evidence="1" type="ORF">PAM7066_02988</name>
</gene>
<keyword evidence="2" id="KW-1185">Reference proteome</keyword>
<dbReference type="OrthoDB" id="7778847at2"/>
<organism evidence="1 2">
    <name type="scientific">Palleronia marisminoris</name>
    <dbReference type="NCBI Taxonomy" id="315423"/>
    <lineage>
        <taxon>Bacteria</taxon>
        <taxon>Pseudomonadati</taxon>
        <taxon>Pseudomonadota</taxon>
        <taxon>Alphaproteobacteria</taxon>
        <taxon>Rhodobacterales</taxon>
        <taxon>Roseobacteraceae</taxon>
        <taxon>Palleronia</taxon>
    </lineage>
</organism>
<dbReference type="Proteomes" id="UP000193870">
    <property type="component" value="Unassembled WGS sequence"/>
</dbReference>
<dbReference type="RefSeq" id="WP_085854984.1">
    <property type="nucleotide sequence ID" value="NZ_FOPF01000010.1"/>
</dbReference>
<sequence>MSIFERTLAQLRRPRLLVQAARHGLTGYDREAVLSRILKGVAPDPGTTSFDQLTRTERALDDARRRGDAGYSVAGHVEALTALLAEARLLLGVGRLS</sequence>
<evidence type="ECO:0000313" key="1">
    <source>
        <dbReference type="EMBL" id="SLN60399.1"/>
    </source>
</evidence>
<dbReference type="Pfam" id="PF20083">
    <property type="entry name" value="DUF6477"/>
    <property type="match status" value="1"/>
</dbReference>